<evidence type="ECO:0000256" key="1">
    <source>
        <dbReference type="PROSITE-ProRule" id="PRU00425"/>
    </source>
</evidence>
<dbReference type="Proteomes" id="UP001637996">
    <property type="component" value="Unassembled WGS sequence"/>
</dbReference>
<gene>
    <name evidence="4" type="ORF">ACCQ41_04715</name>
</gene>
<dbReference type="PROSITE" id="PS51102">
    <property type="entry name" value="PTS_EIIB_TYPE_5"/>
    <property type="match status" value="1"/>
</dbReference>
<comment type="caution">
    <text evidence="4">The sequence shown here is derived from an EMBL/GenBank/DDBJ whole genome shotgun (WGS) entry which is preliminary data.</text>
</comment>
<feature type="transmembrane region" description="Helical" evidence="2">
    <location>
        <begin position="200"/>
        <end position="228"/>
    </location>
</feature>
<keyword evidence="2" id="KW-1133">Transmembrane helix</keyword>
<feature type="modified residue" description="Phosphocysteine; by EIIA" evidence="1">
    <location>
        <position position="74"/>
    </location>
</feature>
<dbReference type="PANTHER" id="PTHR39427:SF1">
    <property type="entry name" value="PTS SYSTEM GLUCITOL_SORBITOL-SPECIFIC EIIB COMPONENT"/>
    <property type="match status" value="1"/>
</dbReference>
<evidence type="ECO:0000259" key="3">
    <source>
        <dbReference type="PROSITE" id="PS51102"/>
    </source>
</evidence>
<dbReference type="InterPro" id="IPR004702">
    <property type="entry name" value="PTS_sorb_EIIBC"/>
</dbReference>
<keyword evidence="2" id="KW-0812">Transmembrane</keyword>
<feature type="domain" description="PTS EIIB type-5" evidence="3">
    <location>
        <begin position="3"/>
        <end position="201"/>
    </location>
</feature>
<accession>A0ABW9M9B0</accession>
<sequence length="341" mass="36158">MSKYRSVFVNKGQGGWGKGLTITPTEKKNKVISVTGGGIHPTAAKIAELSGAEVRDGFKESIPDDEVICAVIDCGGTARIGVYPMKGILTVDILASSPSGPLAKHINEENFVSGVRPQDVKILDTVSNDDIDRKESYESKDNESINKEKSEISEEKTLYTNNNQGKKDSFILRFSKGIGKVMGVFYQAGRDTIETVIKNILPFMAFISMLIGIINFTGLGDVIANLIAPLSNSILGFLVIAFIASLPFLSPILGPGAVIAQVVGVLIGSQIATGALPVGFALPALFAINAQVGMDFIPVGLSLGEAEPETVEIGVPAILYSRLITGVISVLIGWLLSIGMY</sequence>
<organism evidence="4 5">
    <name type="scientific">Anaerococcus martiniensis</name>
    <dbReference type="NCBI Taxonomy" id="3115615"/>
    <lineage>
        <taxon>Bacteria</taxon>
        <taxon>Bacillati</taxon>
        <taxon>Bacillota</taxon>
        <taxon>Tissierellia</taxon>
        <taxon>Tissierellales</taxon>
        <taxon>Peptoniphilaceae</taxon>
        <taxon>Anaerococcus</taxon>
    </lineage>
</organism>
<evidence type="ECO:0000256" key="2">
    <source>
        <dbReference type="SAM" id="Phobius"/>
    </source>
</evidence>
<feature type="transmembrane region" description="Helical" evidence="2">
    <location>
        <begin position="313"/>
        <end position="336"/>
    </location>
</feature>
<proteinExistence type="predicted"/>
<evidence type="ECO:0000313" key="4">
    <source>
        <dbReference type="EMBL" id="MFO3665543.1"/>
    </source>
</evidence>
<protein>
    <submittedName>
        <fullName evidence="4">PTS glucitol/sorbitol transporter subunit IIB</fullName>
    </submittedName>
</protein>
<dbReference type="RefSeq" id="WP_410031241.1">
    <property type="nucleotide sequence ID" value="NZ_JBGMEI010000006.1"/>
</dbReference>
<reference evidence="4 5" key="1">
    <citation type="journal article" date="2025" name="Anaerobe">
        <title>Description of Anaerococcus kampingiae sp. nov., Anaerococcus groningensis sp. nov., Anaerococcus martiniensis sp. nov., and Anaerococcus cruorum sp. nov., isolated from human clinical specimens.</title>
        <authorList>
            <person name="Boiten K.E."/>
            <person name="Meijer J."/>
            <person name="van Wezel E.M."/>
            <person name="Veloo A.C.M."/>
        </authorList>
    </citation>
    <scope>NUCLEOTIDE SEQUENCE [LARGE SCALE GENOMIC DNA]</scope>
    <source>
        <strain evidence="4 5">ENR0831</strain>
    </source>
</reference>
<feature type="transmembrane region" description="Helical" evidence="2">
    <location>
        <begin position="274"/>
        <end position="293"/>
    </location>
</feature>
<dbReference type="InterPro" id="IPR011638">
    <property type="entry name" value="PTS_EIIBC_GUT_C"/>
</dbReference>
<dbReference type="EMBL" id="JBGMEI010000006">
    <property type="protein sequence ID" value="MFO3665543.1"/>
    <property type="molecule type" value="Genomic_DNA"/>
</dbReference>
<dbReference type="Pfam" id="PF07663">
    <property type="entry name" value="EIIBC-GUT_C"/>
    <property type="match status" value="1"/>
</dbReference>
<feature type="transmembrane region" description="Helical" evidence="2">
    <location>
        <begin position="234"/>
        <end position="267"/>
    </location>
</feature>
<keyword evidence="5" id="KW-1185">Reference proteome</keyword>
<name>A0ABW9M9B0_9FIRM</name>
<dbReference type="InterPro" id="IPR011618">
    <property type="entry name" value="PTS_EIIBC_GUT_N"/>
</dbReference>
<evidence type="ECO:0000313" key="5">
    <source>
        <dbReference type="Proteomes" id="UP001637996"/>
    </source>
</evidence>
<keyword evidence="2" id="KW-0472">Membrane</keyword>
<dbReference type="Pfam" id="PF03612">
    <property type="entry name" value="EIIBC-GUT_N"/>
    <property type="match status" value="1"/>
</dbReference>
<dbReference type="PANTHER" id="PTHR39427">
    <property type="match status" value="1"/>
</dbReference>